<dbReference type="Proteomes" id="UP000033035">
    <property type="component" value="Unassembled WGS sequence"/>
</dbReference>
<evidence type="ECO:0000256" key="2">
    <source>
        <dbReference type="ARBA" id="ARBA00022692"/>
    </source>
</evidence>
<dbReference type="EMBL" id="AQHW01000030">
    <property type="protein sequence ID" value="KKB46030.1"/>
    <property type="molecule type" value="Genomic_DNA"/>
</dbReference>
<dbReference type="GO" id="GO:0016020">
    <property type="term" value="C:membrane"/>
    <property type="evidence" value="ECO:0007669"/>
    <property type="project" value="UniProtKB-SubCell"/>
</dbReference>
<dbReference type="SUPFAM" id="SSF103473">
    <property type="entry name" value="MFS general substrate transporter"/>
    <property type="match status" value="1"/>
</dbReference>
<dbReference type="PROSITE" id="PS50850">
    <property type="entry name" value="MFS"/>
    <property type="match status" value="1"/>
</dbReference>
<feature type="transmembrane region" description="Helical" evidence="5">
    <location>
        <begin position="51"/>
        <end position="69"/>
    </location>
</feature>
<dbReference type="RefSeq" id="WP_028727419.1">
    <property type="nucleotide sequence ID" value="NZ_AUAE01000014.1"/>
</dbReference>
<evidence type="ECO:0000259" key="6">
    <source>
        <dbReference type="PROSITE" id="PS50850"/>
    </source>
</evidence>
<dbReference type="Pfam" id="PF07690">
    <property type="entry name" value="MFS_1"/>
    <property type="match status" value="1"/>
</dbReference>
<keyword evidence="2 5" id="KW-0812">Transmembrane</keyword>
<feature type="transmembrane region" description="Helical" evidence="5">
    <location>
        <begin position="306"/>
        <end position="324"/>
    </location>
</feature>
<feature type="transmembrane region" description="Helical" evidence="5">
    <location>
        <begin position="273"/>
        <end position="294"/>
    </location>
</feature>
<keyword evidence="3 5" id="KW-1133">Transmembrane helix</keyword>
<dbReference type="InterPro" id="IPR011701">
    <property type="entry name" value="MFS"/>
</dbReference>
<feature type="transmembrane region" description="Helical" evidence="5">
    <location>
        <begin position="169"/>
        <end position="186"/>
    </location>
</feature>
<gene>
    <name evidence="7" type="ORF">HMPREF1536_05262</name>
</gene>
<proteinExistence type="predicted"/>
<dbReference type="PANTHER" id="PTHR11662:SF285">
    <property type="entry name" value="HEXURONATE TRANSPORTER"/>
    <property type="match status" value="1"/>
</dbReference>
<evidence type="ECO:0000313" key="8">
    <source>
        <dbReference type="Proteomes" id="UP000033035"/>
    </source>
</evidence>
<feature type="transmembrane region" description="Helical" evidence="5">
    <location>
        <begin position="330"/>
        <end position="351"/>
    </location>
</feature>
<keyword evidence="8" id="KW-1185">Reference proteome</keyword>
<comment type="caution">
    <text evidence="7">The sequence shown here is derived from an EMBL/GenBank/DDBJ whole genome shotgun (WGS) entry which is preliminary data.</text>
</comment>
<dbReference type="InterPro" id="IPR050382">
    <property type="entry name" value="MFS_Na/Anion_cotransporter"/>
</dbReference>
<dbReference type="CDD" id="cd17319">
    <property type="entry name" value="MFS_ExuT_GudP_like"/>
    <property type="match status" value="1"/>
</dbReference>
<feature type="transmembrane region" description="Helical" evidence="5">
    <location>
        <begin position="81"/>
        <end position="99"/>
    </location>
</feature>
<dbReference type="PATRIC" id="fig|1203610.3.peg.5377"/>
<comment type="subcellular location">
    <subcellularLocation>
        <location evidence="1">Membrane</location>
        <topology evidence="1">Multi-pass membrane protein</topology>
    </subcellularLocation>
</comment>
<protein>
    <recommendedName>
        <fullName evidence="6">Major facilitator superfamily (MFS) profile domain-containing protein</fullName>
    </recommendedName>
</protein>
<dbReference type="PANTHER" id="PTHR11662">
    <property type="entry name" value="SOLUTE CARRIER FAMILY 17"/>
    <property type="match status" value="1"/>
</dbReference>
<accession>A0A0F5IL19</accession>
<dbReference type="InterPro" id="IPR020846">
    <property type="entry name" value="MFS_dom"/>
</dbReference>
<feature type="transmembrane region" description="Helical" evidence="5">
    <location>
        <begin position="395"/>
        <end position="414"/>
    </location>
</feature>
<dbReference type="GO" id="GO:0015134">
    <property type="term" value="F:hexuronate transmembrane transporter activity"/>
    <property type="evidence" value="ECO:0007669"/>
    <property type="project" value="TreeGrafter"/>
</dbReference>
<dbReference type="STRING" id="1203610.HMPREF1536_05262"/>
<organism evidence="7 8">
    <name type="scientific">Parabacteroides gordonii MS-1 = DSM 23371</name>
    <dbReference type="NCBI Taxonomy" id="1203610"/>
    <lineage>
        <taxon>Bacteria</taxon>
        <taxon>Pseudomonadati</taxon>
        <taxon>Bacteroidota</taxon>
        <taxon>Bacteroidia</taxon>
        <taxon>Bacteroidales</taxon>
        <taxon>Tannerellaceae</taxon>
        <taxon>Parabacteroides</taxon>
    </lineage>
</organism>
<dbReference type="Gene3D" id="1.20.1250.20">
    <property type="entry name" value="MFS general substrate transporter like domains"/>
    <property type="match status" value="2"/>
</dbReference>
<feature type="transmembrane region" description="Helical" evidence="5">
    <location>
        <begin position="136"/>
        <end position="163"/>
    </location>
</feature>
<evidence type="ECO:0000313" key="7">
    <source>
        <dbReference type="EMBL" id="KKB46030.1"/>
    </source>
</evidence>
<reference evidence="7 8" key="1">
    <citation type="submission" date="2013-04" db="EMBL/GenBank/DDBJ databases">
        <title>The Genome Sequence of Parabacteroides gordonii DSM 23371.</title>
        <authorList>
            <consortium name="The Broad Institute Genomics Platform"/>
            <person name="Earl A."/>
            <person name="Ward D."/>
            <person name="Feldgarden M."/>
            <person name="Gevers D."/>
            <person name="Martens E."/>
            <person name="Sakamoto M."/>
            <person name="Benno Y."/>
            <person name="Suzuki N."/>
            <person name="Matsunaga N."/>
            <person name="Koshihara K."/>
            <person name="Seki M."/>
            <person name="Komiya H."/>
            <person name="Walker B."/>
            <person name="Young S."/>
            <person name="Zeng Q."/>
            <person name="Gargeya S."/>
            <person name="Fitzgerald M."/>
            <person name="Haas B."/>
            <person name="Abouelleil A."/>
            <person name="Allen A.W."/>
            <person name="Alvarado L."/>
            <person name="Arachchi H.M."/>
            <person name="Berlin A.M."/>
            <person name="Chapman S.B."/>
            <person name="Gainer-Dewar J."/>
            <person name="Goldberg J."/>
            <person name="Griggs A."/>
            <person name="Gujja S."/>
            <person name="Hansen M."/>
            <person name="Howarth C."/>
            <person name="Imamovic A."/>
            <person name="Ireland A."/>
            <person name="Larimer J."/>
            <person name="McCowan C."/>
            <person name="Murphy C."/>
            <person name="Pearson M."/>
            <person name="Poon T.W."/>
            <person name="Priest M."/>
            <person name="Roberts A."/>
            <person name="Saif S."/>
            <person name="Shea T."/>
            <person name="Sisk P."/>
            <person name="Sykes S."/>
            <person name="Wortman J."/>
            <person name="Nusbaum C."/>
            <person name="Birren B."/>
        </authorList>
    </citation>
    <scope>NUCLEOTIDE SEQUENCE [LARGE SCALE GENOMIC DNA]</scope>
    <source>
        <strain evidence="7 8">MS-1</strain>
    </source>
</reference>
<evidence type="ECO:0000256" key="5">
    <source>
        <dbReference type="SAM" id="Phobius"/>
    </source>
</evidence>
<feature type="domain" description="Major facilitator superfamily (MFS) profile" evidence="6">
    <location>
        <begin position="15"/>
        <end position="418"/>
    </location>
</feature>
<keyword evidence="4 5" id="KW-0472">Membrane</keyword>
<evidence type="ECO:0000256" key="1">
    <source>
        <dbReference type="ARBA" id="ARBA00004141"/>
    </source>
</evidence>
<name>A0A0F5IL19_9BACT</name>
<feature type="transmembrane region" description="Helical" evidence="5">
    <location>
        <begin position="363"/>
        <end position="383"/>
    </location>
</feature>
<dbReference type="AlphaFoldDB" id="A0A0F5IL19"/>
<sequence>MENTIIGTKTVRWRIALLLCLVSGLNCLDRNTLAILASTIQKELHWTDADYANITAVFVFSYTLMYACSGRIIDRIGTRKGFAIFAGGWSLVSMLHAFAGSITQFAVVRFLLGITESANFPAGVKACSEWFPLKERALAIGLFNAGTAIGAALAVPIVSFLAFHFGWRISFLATGFLGFIWLFFWLKYYHLPQKHPHISKEEKELILSNDESTTFDTQTKVSLKQLLSRKATWGCFSARVFIDPVTYFLLFWIPKYLQDVQGFSLTELGVTAWLPYTAMGIGTILGGMFPKFLIDKYNWSLNKARKTVMLVASLIIPVLCYLLFSGATPFVAVGLISGIMLAHGLWANITIPSEIYPKSVQATITGIGGTLGGITSVVSQKIIGVTVGVYSYLPIFIYIGAAYLTSYILVSFLVGRLGEIRQFKNVE</sequence>
<dbReference type="InterPro" id="IPR036259">
    <property type="entry name" value="MFS_trans_sf"/>
</dbReference>
<dbReference type="HOGENOM" id="CLU_001265_5_1_10"/>
<evidence type="ECO:0000256" key="4">
    <source>
        <dbReference type="ARBA" id="ARBA00023136"/>
    </source>
</evidence>
<evidence type="ECO:0000256" key="3">
    <source>
        <dbReference type="ARBA" id="ARBA00022989"/>
    </source>
</evidence>